<evidence type="ECO:0000313" key="2">
    <source>
        <dbReference type="Proteomes" id="UP000085678"/>
    </source>
</evidence>
<dbReference type="GO" id="GO:0005634">
    <property type="term" value="C:nucleus"/>
    <property type="evidence" value="ECO:0007669"/>
    <property type="project" value="TreeGrafter"/>
</dbReference>
<dbReference type="Proteomes" id="UP000085678">
    <property type="component" value="Unplaced"/>
</dbReference>
<dbReference type="PANTHER" id="PTHR23098">
    <property type="entry name" value="AGAP001331-PA-RELATED"/>
    <property type="match status" value="1"/>
</dbReference>
<gene>
    <name evidence="3" type="primary">LOC106177767</name>
</gene>
<dbReference type="AlphaFoldDB" id="A0A1S3K1F0"/>
<dbReference type="PANTHER" id="PTHR23098:SF16">
    <property type="entry name" value="REGULATORY PROTEIN ZESTE"/>
    <property type="match status" value="1"/>
</dbReference>
<dbReference type="InterPro" id="IPR028002">
    <property type="entry name" value="Myb_DNA-bind_5"/>
</dbReference>
<dbReference type="RefSeq" id="XP_013416096.1">
    <property type="nucleotide sequence ID" value="XM_013560642.1"/>
</dbReference>
<dbReference type="KEGG" id="lak:106177767"/>
<evidence type="ECO:0000259" key="1">
    <source>
        <dbReference type="Pfam" id="PF13873"/>
    </source>
</evidence>
<name>A0A1S3K1F0_LINAN</name>
<dbReference type="STRING" id="7574.A0A1S3K1F0"/>
<dbReference type="OrthoDB" id="6147913at2759"/>
<organism evidence="2 3">
    <name type="scientific">Lingula anatina</name>
    <name type="common">Brachiopod</name>
    <name type="synonym">Lingula unguis</name>
    <dbReference type="NCBI Taxonomy" id="7574"/>
    <lineage>
        <taxon>Eukaryota</taxon>
        <taxon>Metazoa</taxon>
        <taxon>Spiralia</taxon>
        <taxon>Lophotrochozoa</taxon>
        <taxon>Brachiopoda</taxon>
        <taxon>Linguliformea</taxon>
        <taxon>Lingulata</taxon>
        <taxon>Lingulida</taxon>
        <taxon>Linguloidea</taxon>
        <taxon>Lingulidae</taxon>
        <taxon>Lingula</taxon>
    </lineage>
</organism>
<reference evidence="3" key="1">
    <citation type="submission" date="2025-08" db="UniProtKB">
        <authorList>
            <consortium name="RefSeq"/>
        </authorList>
    </citation>
    <scope>IDENTIFICATION</scope>
    <source>
        <tissue evidence="3">Gonads</tissue>
    </source>
</reference>
<accession>A0A1S3K1F0</accession>
<keyword evidence="2" id="KW-1185">Reference proteome</keyword>
<protein>
    <submittedName>
        <fullName evidence="3">Myb-related transcription factor, partner of profilin</fullName>
    </submittedName>
</protein>
<dbReference type="GeneID" id="106177767"/>
<dbReference type="InParanoid" id="A0A1S3K1F0"/>
<proteinExistence type="predicted"/>
<evidence type="ECO:0000313" key="3">
    <source>
        <dbReference type="RefSeq" id="XP_013416096.1"/>
    </source>
</evidence>
<dbReference type="Pfam" id="PF13873">
    <property type="entry name" value="Myb_DNA-bind_5"/>
    <property type="match status" value="1"/>
</dbReference>
<feature type="domain" description="Myb/SANT-like DNA-binding" evidence="1">
    <location>
        <begin position="5"/>
        <end position="80"/>
    </location>
</feature>
<sequence>MKKSRAERYSNAEVAVLVEEVSCRPTLFSPFTNAVTSKSKQREWTEVAEKVNSVSHIKRSFRDVRKKWHDLTSRTKQKEAKLRAAMCQKSGVRPSRLTEWEEKVIEVIGKTALKGITKLVGSDSWSPASQGGPPCLPSVCLASNEHPTCSYAEESNSEYSCMSTGNEEVPAASTSHETALTIGASKRIYEVEKERLQVEKERLAVERERQFSDTIEYFNTSSLKKFILASLALT</sequence>